<name>A0A832H5Z7_9CYAN</name>
<dbReference type="EMBL" id="DSRD01000701">
    <property type="protein sequence ID" value="HGW94846.1"/>
    <property type="molecule type" value="Genomic_DNA"/>
</dbReference>
<gene>
    <name evidence="1" type="ORF">ENR47_11265</name>
</gene>
<organism evidence="1">
    <name type="scientific">Oscillatoriales cyanobacterium SpSt-402</name>
    <dbReference type="NCBI Taxonomy" id="2282168"/>
    <lineage>
        <taxon>Bacteria</taxon>
        <taxon>Bacillati</taxon>
        <taxon>Cyanobacteriota</taxon>
        <taxon>Cyanophyceae</taxon>
        <taxon>Oscillatoriophycideae</taxon>
        <taxon>Oscillatoriales</taxon>
    </lineage>
</organism>
<comment type="caution">
    <text evidence="1">The sequence shown here is derived from an EMBL/GenBank/DDBJ whole genome shotgun (WGS) entry which is preliminary data.</text>
</comment>
<protein>
    <submittedName>
        <fullName evidence="1">Uncharacterized protein</fullName>
    </submittedName>
</protein>
<evidence type="ECO:0000313" key="1">
    <source>
        <dbReference type="EMBL" id="HGW94846.1"/>
    </source>
</evidence>
<accession>A0A832H5Z7</accession>
<dbReference type="AlphaFoldDB" id="A0A832H5Z7"/>
<reference evidence="1" key="1">
    <citation type="journal article" date="2020" name="mSystems">
        <title>Genome- and Community-Level Interaction Insights into Carbon Utilization and Element Cycling Functions of Hydrothermarchaeota in Hydrothermal Sediment.</title>
        <authorList>
            <person name="Zhou Z."/>
            <person name="Liu Y."/>
            <person name="Xu W."/>
            <person name="Pan J."/>
            <person name="Luo Z.H."/>
            <person name="Li M."/>
        </authorList>
    </citation>
    <scope>NUCLEOTIDE SEQUENCE [LARGE SCALE GENOMIC DNA]</scope>
    <source>
        <strain evidence="1">SpSt-402</strain>
    </source>
</reference>
<sequence length="70" mass="7912">MVRVPATSVRSAIAMGQIMRRVIDSGKITRADELIFLRALSSEIDLTAEDMLILKDLMKRMDMGLIKFVE</sequence>
<proteinExistence type="predicted"/>